<dbReference type="GO" id="GO:0016853">
    <property type="term" value="F:isomerase activity"/>
    <property type="evidence" value="ECO:0007669"/>
    <property type="project" value="UniProtKB-KW"/>
</dbReference>
<dbReference type="EMBL" id="JAVDQS010000006">
    <property type="protein sequence ID" value="MDR6405591.1"/>
    <property type="molecule type" value="Genomic_DNA"/>
</dbReference>
<comment type="caution">
    <text evidence="2">The sequence shown here is derived from an EMBL/GenBank/DDBJ whole genome shotgun (WGS) entry which is preliminary data.</text>
</comment>
<dbReference type="PROSITE" id="PS51352">
    <property type="entry name" value="THIOREDOXIN_2"/>
    <property type="match status" value="1"/>
</dbReference>
<dbReference type="InterPro" id="IPR013766">
    <property type="entry name" value="Thioredoxin_domain"/>
</dbReference>
<dbReference type="InterPro" id="IPR013740">
    <property type="entry name" value="Redoxin"/>
</dbReference>
<dbReference type="Pfam" id="PF08534">
    <property type="entry name" value="Redoxin"/>
    <property type="match status" value="1"/>
</dbReference>
<organism evidence="2 3">
    <name type="scientific">Chryseobacterium geocarposphaerae</name>
    <dbReference type="NCBI Taxonomy" id="1416776"/>
    <lineage>
        <taxon>Bacteria</taxon>
        <taxon>Pseudomonadati</taxon>
        <taxon>Bacteroidota</taxon>
        <taxon>Flavobacteriia</taxon>
        <taxon>Flavobacteriales</taxon>
        <taxon>Weeksellaceae</taxon>
        <taxon>Chryseobacterium group</taxon>
        <taxon>Chryseobacterium</taxon>
    </lineage>
</organism>
<dbReference type="PANTHER" id="PTHR42852:SF17">
    <property type="entry name" value="THIOREDOXIN-LIKE PROTEIN HI_1115"/>
    <property type="match status" value="1"/>
</dbReference>
<reference evidence="2 3" key="1">
    <citation type="submission" date="2023-07" db="EMBL/GenBank/DDBJ databases">
        <title>Sorghum-associated microbial communities from plants grown in Nebraska, USA.</title>
        <authorList>
            <person name="Schachtman D."/>
        </authorList>
    </citation>
    <scope>NUCLEOTIDE SEQUENCE [LARGE SCALE GENOMIC DNA]</scope>
    <source>
        <strain evidence="2 3">DS1709</strain>
    </source>
</reference>
<feature type="domain" description="Thioredoxin" evidence="1">
    <location>
        <begin position="18"/>
        <end position="186"/>
    </location>
</feature>
<dbReference type="CDD" id="cd02966">
    <property type="entry name" value="TlpA_like_family"/>
    <property type="match status" value="1"/>
</dbReference>
<dbReference type="Gene3D" id="3.40.30.10">
    <property type="entry name" value="Glutaredoxin"/>
    <property type="match status" value="1"/>
</dbReference>
<dbReference type="InterPro" id="IPR036249">
    <property type="entry name" value="Thioredoxin-like_sf"/>
</dbReference>
<proteinExistence type="predicted"/>
<evidence type="ECO:0000259" key="1">
    <source>
        <dbReference type="PROSITE" id="PS51352"/>
    </source>
</evidence>
<sequence>MKKIILSTLVLFALASCKKEGQKTDETAVTDSISTAENTESPANASFAKESSIDEVNKILAKKDDTLYVTNFFATWCGPCIKEIPDFKNKMNELKDKPVKFTFINLDEKAVWNTKVKDFTDQNGITANTIFVDGNKLDQNFFASNFKQWSGQTIPFTLLRKGSKTEEITQMISKEELDSKIASFLQ</sequence>
<keyword evidence="3" id="KW-1185">Reference proteome</keyword>
<dbReference type="InterPro" id="IPR050553">
    <property type="entry name" value="Thioredoxin_ResA/DsbE_sf"/>
</dbReference>
<dbReference type="PROSITE" id="PS51257">
    <property type="entry name" value="PROKAR_LIPOPROTEIN"/>
    <property type="match status" value="1"/>
</dbReference>
<dbReference type="Proteomes" id="UP001184853">
    <property type="component" value="Unassembled WGS sequence"/>
</dbReference>
<evidence type="ECO:0000313" key="2">
    <source>
        <dbReference type="EMBL" id="MDR6405591.1"/>
    </source>
</evidence>
<accession>A0ABU1LFT3</accession>
<dbReference type="PANTHER" id="PTHR42852">
    <property type="entry name" value="THIOL:DISULFIDE INTERCHANGE PROTEIN DSBE"/>
    <property type="match status" value="1"/>
</dbReference>
<dbReference type="RefSeq" id="WP_115981182.1">
    <property type="nucleotide sequence ID" value="NZ_JAVDQS010000006.1"/>
</dbReference>
<keyword evidence="2" id="KW-0413">Isomerase</keyword>
<evidence type="ECO:0000313" key="3">
    <source>
        <dbReference type="Proteomes" id="UP001184853"/>
    </source>
</evidence>
<dbReference type="SUPFAM" id="SSF52833">
    <property type="entry name" value="Thioredoxin-like"/>
    <property type="match status" value="1"/>
</dbReference>
<name>A0ABU1LFT3_9FLAO</name>
<protein>
    <submittedName>
        <fullName evidence="2">Thiol-disulfide isomerase/thioredoxin</fullName>
    </submittedName>
</protein>
<gene>
    <name evidence="2" type="ORF">J2781_002523</name>
</gene>